<feature type="chain" id="PRO_5011523885" description="Glycosyl hydrolases family 28" evidence="1">
    <location>
        <begin position="28"/>
        <end position="430"/>
    </location>
</feature>
<dbReference type="STRING" id="192904.SAMN04488514_101786"/>
<dbReference type="InterPro" id="IPR011050">
    <property type="entry name" value="Pectin_lyase_fold/virulence"/>
</dbReference>
<reference evidence="3" key="1">
    <citation type="submission" date="2016-10" db="EMBL/GenBank/DDBJ databases">
        <authorList>
            <person name="Varghese N."/>
            <person name="Submissions S."/>
        </authorList>
    </citation>
    <scope>NUCLEOTIDE SEQUENCE [LARGE SCALE GENOMIC DNA]</scope>
    <source>
        <strain evidence="3">DSM 19886</strain>
    </source>
</reference>
<feature type="signal peptide" evidence="1">
    <location>
        <begin position="1"/>
        <end position="27"/>
    </location>
</feature>
<dbReference type="Proteomes" id="UP000199440">
    <property type="component" value="Unassembled WGS sequence"/>
</dbReference>
<dbReference type="InterPro" id="IPR012334">
    <property type="entry name" value="Pectin_lyas_fold"/>
</dbReference>
<evidence type="ECO:0000313" key="3">
    <source>
        <dbReference type="Proteomes" id="UP000199440"/>
    </source>
</evidence>
<proteinExistence type="predicted"/>
<sequence length="430" mass="46826">MSKKTSPKSFFSAAFLMLSMVLLPSCAAQIQTQNTTEINPNQFKGSDVQRIQAAIGAATGTTHTITIPSRNANGTNVWVVDHAILVPSNMNILLDNCTLQLSDSCRDNMFRSSNIGLGITNPTWNHNINIIGIGDAYLKGATNPRATGDGHRQLTLDPETEKKAGNWRVSYGSDAGKEDIKQKGDWRNIMILMGYVDGFKLKNVTIESAHAWALSFERTSNAELSHIRFDCPETQIINGKEVFVANRDGIDLRHGCKNFRIDNISGVTGDDFIAMSTLGIYSENPEGGSINSTMVTSRTWHGPEDDTEQIFITNIVCKSTTRAVAIRANDVASINNVFIDGVMFSGGYNTMLIGGKGYGHDSKPGKINNIHAMNIIGDGQSLVQIEEAIADCSISNGVYKGDGEQLIKYNKIDASETSNVILNNVIQLQK</sequence>
<organism evidence="2 3">
    <name type="scientific">Kriegella aquimaris</name>
    <dbReference type="NCBI Taxonomy" id="192904"/>
    <lineage>
        <taxon>Bacteria</taxon>
        <taxon>Pseudomonadati</taxon>
        <taxon>Bacteroidota</taxon>
        <taxon>Flavobacteriia</taxon>
        <taxon>Flavobacteriales</taxon>
        <taxon>Flavobacteriaceae</taxon>
        <taxon>Kriegella</taxon>
    </lineage>
</organism>
<dbReference type="EMBL" id="FNGV01000001">
    <property type="protein sequence ID" value="SDL43175.1"/>
    <property type="molecule type" value="Genomic_DNA"/>
</dbReference>
<dbReference type="SUPFAM" id="SSF51126">
    <property type="entry name" value="Pectin lyase-like"/>
    <property type="match status" value="1"/>
</dbReference>
<evidence type="ECO:0000256" key="1">
    <source>
        <dbReference type="SAM" id="SignalP"/>
    </source>
</evidence>
<name>A0A1G9K1H7_9FLAO</name>
<dbReference type="RefSeq" id="WP_089885450.1">
    <property type="nucleotide sequence ID" value="NZ_FNGV01000001.1"/>
</dbReference>
<accession>A0A1G9K1H7</accession>
<keyword evidence="3" id="KW-1185">Reference proteome</keyword>
<keyword evidence="1" id="KW-0732">Signal</keyword>
<evidence type="ECO:0000313" key="2">
    <source>
        <dbReference type="EMBL" id="SDL43175.1"/>
    </source>
</evidence>
<evidence type="ECO:0008006" key="4">
    <source>
        <dbReference type="Google" id="ProtNLM"/>
    </source>
</evidence>
<dbReference type="AlphaFoldDB" id="A0A1G9K1H7"/>
<dbReference type="OrthoDB" id="1095706at2"/>
<dbReference type="Gene3D" id="2.160.20.10">
    <property type="entry name" value="Single-stranded right-handed beta-helix, Pectin lyase-like"/>
    <property type="match status" value="1"/>
</dbReference>
<protein>
    <recommendedName>
        <fullName evidence="4">Glycosyl hydrolases family 28</fullName>
    </recommendedName>
</protein>
<gene>
    <name evidence="2" type="ORF">SAMN04488514_101786</name>
</gene>